<feature type="compositionally biased region" description="Basic and acidic residues" evidence="1">
    <location>
        <begin position="460"/>
        <end position="472"/>
    </location>
</feature>
<feature type="region of interest" description="Disordered" evidence="1">
    <location>
        <begin position="295"/>
        <end position="342"/>
    </location>
</feature>
<dbReference type="Proteomes" id="UP000038045">
    <property type="component" value="Unplaced"/>
</dbReference>
<feature type="compositionally biased region" description="Basic and acidic residues" evidence="1">
    <location>
        <begin position="136"/>
        <end position="151"/>
    </location>
</feature>
<feature type="compositionally biased region" description="Basic and acidic residues" evidence="1">
    <location>
        <begin position="161"/>
        <end position="173"/>
    </location>
</feature>
<sequence>GKKEKEKVMPTQSNENLLKEQQTFIDEVIGDKISDSDFKKEALSVDDNLSKDLQDVKEQKDTLLPVKASSDSGIQEQISSELHKTNDDVEFKCSEADVIPKVDKLSNVGVEEKKDSVPTEETTPLIDENSTIALESTKEPSLDSEAKKKLIDATIEPSIDTSEKDEKKEKEKVIPTQSNEIIVVSDSTEVSLEDQPMLTNEIVESGLDNQKKKEIPSEESNISKEHEAINEQKDMSNIQGVKKKDSVPTEEVSNDETKNLELSTDKPILTNDVSQEMQPDLIECASLSDENSTIALESTKEPSLDSEAKDKLLDDNIKPSIDTSKNDEKKEKEKVMPIKRNEIQFDSDNTEVLLEDQPKLTDEIVDSGLDNQKRKDISSVDGTITKEHEAIIEQKDIPLKIQTTSECVIQEPTSSELDISDRTIERKPDDDLIIPKEDELSNIEGVKKKDSVPTEEISNDETKNLELSKDKPLITSDISQEMKPDLIDENKTVALESEKESPLDSVSKVDEMISLEQLSNVPKDKLLE</sequence>
<feature type="region of interest" description="Disordered" evidence="1">
    <location>
        <begin position="110"/>
        <end position="174"/>
    </location>
</feature>
<name>A0A0N4ZZK7_PARTI</name>
<reference evidence="3" key="1">
    <citation type="submission" date="2017-02" db="UniProtKB">
        <authorList>
            <consortium name="WormBaseParasite"/>
        </authorList>
    </citation>
    <scope>IDENTIFICATION</scope>
</reference>
<dbReference type="STRING" id="131310.A0A0N4ZZK7"/>
<feature type="compositionally biased region" description="Basic and acidic residues" evidence="1">
    <location>
        <begin position="209"/>
        <end position="234"/>
    </location>
</feature>
<protein>
    <submittedName>
        <fullName evidence="3">Microtubule-associated protein futsch</fullName>
    </submittedName>
</protein>
<keyword evidence="2" id="KW-1185">Reference proteome</keyword>
<feature type="region of interest" description="Disordered" evidence="1">
    <location>
        <begin position="444"/>
        <end position="485"/>
    </location>
</feature>
<proteinExistence type="predicted"/>
<dbReference type="WBParaSite" id="PTRK_0001436000.1">
    <property type="protein sequence ID" value="PTRK_0001436000.1"/>
    <property type="gene ID" value="PTRK_0001436000"/>
</dbReference>
<feature type="region of interest" description="Disordered" evidence="1">
    <location>
        <begin position="203"/>
        <end position="273"/>
    </location>
</feature>
<feature type="compositionally biased region" description="Basic and acidic residues" evidence="1">
    <location>
        <begin position="324"/>
        <end position="342"/>
    </location>
</feature>
<evidence type="ECO:0000313" key="2">
    <source>
        <dbReference type="Proteomes" id="UP000038045"/>
    </source>
</evidence>
<evidence type="ECO:0000256" key="1">
    <source>
        <dbReference type="SAM" id="MobiDB-lite"/>
    </source>
</evidence>
<dbReference type="AlphaFoldDB" id="A0A0N4ZZK7"/>
<feature type="compositionally biased region" description="Basic and acidic residues" evidence="1">
    <location>
        <begin position="298"/>
        <end position="317"/>
    </location>
</feature>
<evidence type="ECO:0000313" key="3">
    <source>
        <dbReference type="WBParaSite" id="PTRK_0001436000.1"/>
    </source>
</evidence>
<organism evidence="2 3">
    <name type="scientific">Parastrongyloides trichosuri</name>
    <name type="common">Possum-specific nematode worm</name>
    <dbReference type="NCBI Taxonomy" id="131310"/>
    <lineage>
        <taxon>Eukaryota</taxon>
        <taxon>Metazoa</taxon>
        <taxon>Ecdysozoa</taxon>
        <taxon>Nematoda</taxon>
        <taxon>Chromadorea</taxon>
        <taxon>Rhabditida</taxon>
        <taxon>Tylenchina</taxon>
        <taxon>Panagrolaimomorpha</taxon>
        <taxon>Strongyloidoidea</taxon>
        <taxon>Strongyloididae</taxon>
        <taxon>Parastrongyloides</taxon>
    </lineage>
</organism>
<accession>A0A0N4ZZK7</accession>